<evidence type="ECO:0000313" key="2">
    <source>
        <dbReference type="EMBL" id="GGL61905.1"/>
    </source>
</evidence>
<dbReference type="Proteomes" id="UP000607197">
    <property type="component" value="Unassembled WGS sequence"/>
</dbReference>
<protein>
    <submittedName>
        <fullName evidence="2">Uncharacterized protein</fullName>
    </submittedName>
</protein>
<keyword evidence="1" id="KW-0472">Membrane</keyword>
<feature type="transmembrane region" description="Helical" evidence="1">
    <location>
        <begin position="20"/>
        <end position="42"/>
    </location>
</feature>
<proteinExistence type="predicted"/>
<accession>A0A830FJN5</accession>
<keyword evidence="1" id="KW-1133">Transmembrane helix</keyword>
<evidence type="ECO:0000313" key="3">
    <source>
        <dbReference type="Proteomes" id="UP000607197"/>
    </source>
</evidence>
<organism evidence="2 3">
    <name type="scientific">Halocalculus aciditolerans</name>
    <dbReference type="NCBI Taxonomy" id="1383812"/>
    <lineage>
        <taxon>Archaea</taxon>
        <taxon>Methanobacteriati</taxon>
        <taxon>Methanobacteriota</taxon>
        <taxon>Stenosarchaea group</taxon>
        <taxon>Halobacteria</taxon>
        <taxon>Halobacteriales</taxon>
        <taxon>Halobacteriaceae</taxon>
        <taxon>Halocalculus</taxon>
    </lineage>
</organism>
<dbReference type="EMBL" id="BMPG01000002">
    <property type="protein sequence ID" value="GGL61905.1"/>
    <property type="molecule type" value="Genomic_DNA"/>
</dbReference>
<keyword evidence="1" id="KW-0812">Transmembrane</keyword>
<dbReference type="RefSeq" id="WP_268239808.1">
    <property type="nucleotide sequence ID" value="NZ_BMPG01000002.1"/>
</dbReference>
<reference evidence="2" key="2">
    <citation type="submission" date="2020-09" db="EMBL/GenBank/DDBJ databases">
        <authorList>
            <person name="Sun Q."/>
            <person name="Ohkuma M."/>
        </authorList>
    </citation>
    <scope>NUCLEOTIDE SEQUENCE</scope>
    <source>
        <strain evidence="2">JCM 19596</strain>
    </source>
</reference>
<evidence type="ECO:0000256" key="1">
    <source>
        <dbReference type="SAM" id="Phobius"/>
    </source>
</evidence>
<dbReference type="AlphaFoldDB" id="A0A830FJN5"/>
<comment type="caution">
    <text evidence="2">The sequence shown here is derived from an EMBL/GenBank/DDBJ whole genome shotgun (WGS) entry which is preliminary data.</text>
</comment>
<keyword evidence="3" id="KW-1185">Reference proteome</keyword>
<gene>
    <name evidence="2" type="ORF">GCM10009039_20150</name>
</gene>
<name>A0A830FJN5_9EURY</name>
<reference evidence="2" key="1">
    <citation type="journal article" date="2014" name="Int. J. Syst. Evol. Microbiol.">
        <title>Complete genome sequence of Corynebacterium casei LMG S-19264T (=DSM 44701T), isolated from a smear-ripened cheese.</title>
        <authorList>
            <consortium name="US DOE Joint Genome Institute (JGI-PGF)"/>
            <person name="Walter F."/>
            <person name="Albersmeier A."/>
            <person name="Kalinowski J."/>
            <person name="Ruckert C."/>
        </authorList>
    </citation>
    <scope>NUCLEOTIDE SEQUENCE</scope>
    <source>
        <strain evidence="2">JCM 19596</strain>
    </source>
</reference>
<sequence>MATLDFDHPSWRTAGATAVSYLLILAGLTVLLFLLPYLAFLAF</sequence>